<dbReference type="GO" id="GO:0046100">
    <property type="term" value="P:hypoxanthine metabolic process"/>
    <property type="evidence" value="ECO:0007669"/>
    <property type="project" value="TreeGrafter"/>
</dbReference>
<evidence type="ECO:0000256" key="5">
    <source>
        <dbReference type="ARBA" id="ARBA00004676"/>
    </source>
</evidence>
<evidence type="ECO:0000256" key="9">
    <source>
        <dbReference type="ARBA" id="ARBA00022679"/>
    </source>
</evidence>
<comment type="catalytic activity">
    <reaction evidence="15">
        <text>IMP + diphosphate = hypoxanthine + 5-phospho-alpha-D-ribose 1-diphosphate</text>
        <dbReference type="Rhea" id="RHEA:17973"/>
        <dbReference type="ChEBI" id="CHEBI:17368"/>
        <dbReference type="ChEBI" id="CHEBI:33019"/>
        <dbReference type="ChEBI" id="CHEBI:58017"/>
        <dbReference type="ChEBI" id="CHEBI:58053"/>
        <dbReference type="EC" id="2.4.2.8"/>
    </reaction>
    <physiologicalReaction direction="right-to-left" evidence="15">
        <dbReference type="Rhea" id="RHEA:17975"/>
    </physiologicalReaction>
</comment>
<evidence type="ECO:0000256" key="11">
    <source>
        <dbReference type="ARBA" id="ARBA00022726"/>
    </source>
</evidence>
<dbReference type="Gene3D" id="3.40.50.2020">
    <property type="match status" value="1"/>
</dbReference>
<evidence type="ECO:0000256" key="14">
    <source>
        <dbReference type="ARBA" id="ARBA00048811"/>
    </source>
</evidence>
<dbReference type="SUPFAM" id="SSF53271">
    <property type="entry name" value="PRTase-like"/>
    <property type="match status" value="1"/>
</dbReference>
<reference evidence="18" key="1">
    <citation type="submission" date="2020-10" db="EMBL/GenBank/DDBJ databases">
        <authorList>
            <person name="Gilroy R."/>
        </authorList>
    </citation>
    <scope>NUCLEOTIDE SEQUENCE</scope>
    <source>
        <strain evidence="18">ChiW16-3235</strain>
    </source>
</reference>
<dbReference type="PANTHER" id="PTHR43340:SF1">
    <property type="entry name" value="HYPOXANTHINE PHOSPHORIBOSYLTRANSFERASE"/>
    <property type="match status" value="1"/>
</dbReference>
<dbReference type="Pfam" id="PF00156">
    <property type="entry name" value="Pribosyltran"/>
    <property type="match status" value="1"/>
</dbReference>
<comment type="function">
    <text evidence="2">Purine salvage pathway enzyme that catalyzes the transfer of the ribosyl-5-phosphate group from 5-phospho-alpha-D-ribose 1-diphosphate (PRPP) to the N9 position of the 6-oxopurines hypoxanthine and guanine to form the corresponding ribonucleotides IMP (inosine 5'-monophosphate) and GMP (guanosine 5'-monophosphate), with the release of PPi.</text>
</comment>
<keyword evidence="7 16" id="KW-0963">Cytoplasm</keyword>
<dbReference type="GO" id="GO:0005829">
    <property type="term" value="C:cytosol"/>
    <property type="evidence" value="ECO:0007669"/>
    <property type="project" value="TreeGrafter"/>
</dbReference>
<comment type="catalytic activity">
    <reaction evidence="14">
        <text>GMP + diphosphate = guanine + 5-phospho-alpha-D-ribose 1-diphosphate</text>
        <dbReference type="Rhea" id="RHEA:25424"/>
        <dbReference type="ChEBI" id="CHEBI:16235"/>
        <dbReference type="ChEBI" id="CHEBI:33019"/>
        <dbReference type="ChEBI" id="CHEBI:58017"/>
        <dbReference type="ChEBI" id="CHEBI:58115"/>
        <dbReference type="EC" id="2.4.2.8"/>
    </reaction>
    <physiologicalReaction direction="right-to-left" evidence="14">
        <dbReference type="Rhea" id="RHEA:25426"/>
    </physiologicalReaction>
</comment>
<evidence type="ECO:0000256" key="12">
    <source>
        <dbReference type="ARBA" id="ARBA00022741"/>
    </source>
</evidence>
<evidence type="ECO:0000256" key="2">
    <source>
        <dbReference type="ARBA" id="ARBA00002049"/>
    </source>
</evidence>
<evidence type="ECO:0000256" key="3">
    <source>
        <dbReference type="ARBA" id="ARBA00004496"/>
    </source>
</evidence>
<dbReference type="GO" id="GO:0006178">
    <property type="term" value="P:guanine salvage"/>
    <property type="evidence" value="ECO:0007669"/>
    <property type="project" value="TreeGrafter"/>
</dbReference>
<dbReference type="InterPro" id="IPR000836">
    <property type="entry name" value="PRTase_dom"/>
</dbReference>
<dbReference type="NCBIfam" id="TIGR01203">
    <property type="entry name" value="HGPRTase"/>
    <property type="match status" value="1"/>
</dbReference>
<evidence type="ECO:0000256" key="8">
    <source>
        <dbReference type="ARBA" id="ARBA00022676"/>
    </source>
</evidence>
<evidence type="ECO:0000256" key="10">
    <source>
        <dbReference type="ARBA" id="ARBA00022723"/>
    </source>
</evidence>
<evidence type="ECO:0000313" key="19">
    <source>
        <dbReference type="Proteomes" id="UP000823913"/>
    </source>
</evidence>
<proteinExistence type="inferred from homology"/>
<evidence type="ECO:0000256" key="16">
    <source>
        <dbReference type="RuleBase" id="RU364099"/>
    </source>
</evidence>
<gene>
    <name evidence="18" type="primary">hpt</name>
    <name evidence="18" type="ORF">IAB94_06150</name>
</gene>
<keyword evidence="9 16" id="KW-0808">Transferase</keyword>
<evidence type="ECO:0000256" key="1">
    <source>
        <dbReference type="ARBA" id="ARBA00001946"/>
    </source>
</evidence>
<dbReference type="GO" id="GO:0052657">
    <property type="term" value="F:guanine phosphoribosyltransferase activity"/>
    <property type="evidence" value="ECO:0007669"/>
    <property type="project" value="UniProtKB-ARBA"/>
</dbReference>
<dbReference type="PANTHER" id="PTHR43340">
    <property type="entry name" value="HYPOXANTHINE-GUANINE PHOSPHORIBOSYLTRANSFERASE"/>
    <property type="match status" value="1"/>
</dbReference>
<protein>
    <recommendedName>
        <fullName evidence="16">Hypoxanthine phosphoribosyltransferase</fullName>
        <ecNumber evidence="16">2.4.2.8</ecNumber>
    </recommendedName>
</protein>
<dbReference type="EMBL" id="DVHK01000121">
    <property type="protein sequence ID" value="HIR67607.1"/>
    <property type="molecule type" value="Genomic_DNA"/>
</dbReference>
<keyword evidence="8 16" id="KW-0328">Glycosyltransferase</keyword>
<comment type="pathway">
    <text evidence="4 16">Purine metabolism; IMP biosynthesis via salvage pathway; IMP from hypoxanthine: step 1/1.</text>
</comment>
<comment type="caution">
    <text evidence="18">The sequence shown here is derived from an EMBL/GenBank/DDBJ whole genome shotgun (WGS) entry which is preliminary data.</text>
</comment>
<dbReference type="GO" id="GO:0032263">
    <property type="term" value="P:GMP salvage"/>
    <property type="evidence" value="ECO:0007669"/>
    <property type="project" value="TreeGrafter"/>
</dbReference>
<comment type="similarity">
    <text evidence="6 16">Belongs to the purine/pyrimidine phosphoribosyltransferase family.</text>
</comment>
<dbReference type="GO" id="GO:0004422">
    <property type="term" value="F:hypoxanthine phosphoribosyltransferase activity"/>
    <property type="evidence" value="ECO:0007669"/>
    <property type="project" value="InterPro"/>
</dbReference>
<sequence>MHPDLQKILLTQDQIRARVSEVAGQVDRALSGKRPLAIGILKGSIIFYADFIRCLTMPLELDFMAVSSYGSGSTSSGKLKIKKDLDTDIKGRDVIVIEDIIDSGFTLACLKKLLNERGAASVTIVTLLDKHERRTEDISPDYNCFEIPDEFVVGYGLDYNEEYRSLPYIGILKRSVYEK</sequence>
<keyword evidence="11 16" id="KW-0660">Purine salvage</keyword>
<accession>A0A9D1E7J4</accession>
<evidence type="ECO:0000256" key="4">
    <source>
        <dbReference type="ARBA" id="ARBA00004669"/>
    </source>
</evidence>
<comment type="pathway">
    <text evidence="5">Purine metabolism; GMP biosynthesis via salvage pathway; GMP from guanine: step 1/1.</text>
</comment>
<dbReference type="GO" id="GO:0006166">
    <property type="term" value="P:purine ribonucleoside salvage"/>
    <property type="evidence" value="ECO:0007669"/>
    <property type="project" value="UniProtKB-KW"/>
</dbReference>
<dbReference type="EC" id="2.4.2.8" evidence="16"/>
<keyword evidence="13 16" id="KW-0460">Magnesium</keyword>
<dbReference type="InterPro" id="IPR050408">
    <property type="entry name" value="HGPRT"/>
</dbReference>
<evidence type="ECO:0000256" key="13">
    <source>
        <dbReference type="ARBA" id="ARBA00022842"/>
    </source>
</evidence>
<evidence type="ECO:0000256" key="7">
    <source>
        <dbReference type="ARBA" id="ARBA00022490"/>
    </source>
</evidence>
<dbReference type="Proteomes" id="UP000823913">
    <property type="component" value="Unassembled WGS sequence"/>
</dbReference>
<dbReference type="InterPro" id="IPR005904">
    <property type="entry name" value="Hxn_phspho_trans"/>
</dbReference>
<evidence type="ECO:0000256" key="15">
    <source>
        <dbReference type="ARBA" id="ARBA00049402"/>
    </source>
</evidence>
<dbReference type="GO" id="GO:0000287">
    <property type="term" value="F:magnesium ion binding"/>
    <property type="evidence" value="ECO:0007669"/>
    <property type="project" value="TreeGrafter"/>
</dbReference>
<organism evidence="18 19">
    <name type="scientific">Candidatus Coproplasma avicola</name>
    <dbReference type="NCBI Taxonomy" id="2840744"/>
    <lineage>
        <taxon>Bacteria</taxon>
        <taxon>Bacillati</taxon>
        <taxon>Bacillota</taxon>
        <taxon>Clostridia</taxon>
        <taxon>Eubacteriales</taxon>
        <taxon>Candidatus Coproplasma</taxon>
    </lineage>
</organism>
<dbReference type="GO" id="GO:0000166">
    <property type="term" value="F:nucleotide binding"/>
    <property type="evidence" value="ECO:0007669"/>
    <property type="project" value="UniProtKB-KW"/>
</dbReference>
<evidence type="ECO:0000256" key="6">
    <source>
        <dbReference type="ARBA" id="ARBA00008391"/>
    </source>
</evidence>
<comment type="subcellular location">
    <subcellularLocation>
        <location evidence="3 16">Cytoplasm</location>
    </subcellularLocation>
</comment>
<evidence type="ECO:0000313" key="18">
    <source>
        <dbReference type="EMBL" id="HIR67607.1"/>
    </source>
</evidence>
<dbReference type="AlphaFoldDB" id="A0A9D1E7J4"/>
<dbReference type="GO" id="GO:0032264">
    <property type="term" value="P:IMP salvage"/>
    <property type="evidence" value="ECO:0007669"/>
    <property type="project" value="TreeGrafter"/>
</dbReference>
<evidence type="ECO:0000259" key="17">
    <source>
        <dbReference type="Pfam" id="PF00156"/>
    </source>
</evidence>
<comment type="cofactor">
    <cofactor evidence="1 16">
        <name>Mg(2+)</name>
        <dbReference type="ChEBI" id="CHEBI:18420"/>
    </cofactor>
</comment>
<dbReference type="FunFam" id="3.40.50.2020:FF:000006">
    <property type="entry name" value="Hypoxanthine phosphoribosyltransferase"/>
    <property type="match status" value="1"/>
</dbReference>
<keyword evidence="10 16" id="KW-0479">Metal-binding</keyword>
<name>A0A9D1E7J4_9FIRM</name>
<keyword evidence="12 16" id="KW-0547">Nucleotide-binding</keyword>
<dbReference type="InterPro" id="IPR029057">
    <property type="entry name" value="PRTase-like"/>
</dbReference>
<reference evidence="18" key="2">
    <citation type="journal article" date="2021" name="PeerJ">
        <title>Extensive microbial diversity within the chicken gut microbiome revealed by metagenomics and culture.</title>
        <authorList>
            <person name="Gilroy R."/>
            <person name="Ravi A."/>
            <person name="Getino M."/>
            <person name="Pursley I."/>
            <person name="Horton D.L."/>
            <person name="Alikhan N.F."/>
            <person name="Baker D."/>
            <person name="Gharbi K."/>
            <person name="Hall N."/>
            <person name="Watson M."/>
            <person name="Adriaenssens E.M."/>
            <person name="Foster-Nyarko E."/>
            <person name="Jarju S."/>
            <person name="Secka A."/>
            <person name="Antonio M."/>
            <person name="Oren A."/>
            <person name="Chaudhuri R.R."/>
            <person name="La Ragione R."/>
            <person name="Hildebrand F."/>
            <person name="Pallen M.J."/>
        </authorList>
    </citation>
    <scope>NUCLEOTIDE SEQUENCE</scope>
    <source>
        <strain evidence="18">ChiW16-3235</strain>
    </source>
</reference>
<feature type="domain" description="Phosphoribosyltransferase" evidence="17">
    <location>
        <begin position="10"/>
        <end position="159"/>
    </location>
</feature>
<dbReference type="CDD" id="cd06223">
    <property type="entry name" value="PRTases_typeI"/>
    <property type="match status" value="1"/>
</dbReference>